<dbReference type="EMBL" id="FMJC01000001">
    <property type="protein sequence ID" value="SCM70481.1"/>
    <property type="molecule type" value="Genomic_DNA"/>
</dbReference>
<sequence>MKPAANREAVHYIRIGHGYSERRACQAIQFNRCSARRPPSEDRDLLLRARMLELAEDRRRFGSPRLHEPLRVKGWYRTTSGQKRFIRKKTFHYVPANA</sequence>
<dbReference type="AlphaFoldDB" id="A0A212KYU4"/>
<evidence type="ECO:0008006" key="2">
    <source>
        <dbReference type="Google" id="ProtNLM"/>
    </source>
</evidence>
<protein>
    <recommendedName>
        <fullName evidence="2">Transposase</fullName>
    </recommendedName>
</protein>
<proteinExistence type="predicted"/>
<accession>A0A212KYU4</accession>
<dbReference type="PANTHER" id="PTHR47515">
    <property type="entry name" value="LOW CALCIUM RESPONSE LOCUS PROTEIN T"/>
    <property type="match status" value="1"/>
</dbReference>
<gene>
    <name evidence="1" type="ORF">KL86DES1_10433</name>
</gene>
<name>A0A212KYU4_9BACT</name>
<dbReference type="PANTHER" id="PTHR47515:SF1">
    <property type="entry name" value="BLR2054 PROTEIN"/>
    <property type="match status" value="1"/>
</dbReference>
<evidence type="ECO:0000313" key="1">
    <source>
        <dbReference type="EMBL" id="SCM70481.1"/>
    </source>
</evidence>
<organism evidence="1">
    <name type="scientific">uncultured Desulfovibrio sp</name>
    <dbReference type="NCBI Taxonomy" id="167968"/>
    <lineage>
        <taxon>Bacteria</taxon>
        <taxon>Pseudomonadati</taxon>
        <taxon>Thermodesulfobacteriota</taxon>
        <taxon>Desulfovibrionia</taxon>
        <taxon>Desulfovibrionales</taxon>
        <taxon>Desulfovibrionaceae</taxon>
        <taxon>Desulfovibrio</taxon>
        <taxon>environmental samples</taxon>
    </lineage>
</organism>
<reference evidence="1" key="1">
    <citation type="submission" date="2016-08" db="EMBL/GenBank/DDBJ databases">
        <authorList>
            <person name="Seilhamer J.J."/>
        </authorList>
    </citation>
    <scope>NUCLEOTIDE SEQUENCE</scope>
    <source>
        <strain evidence="1">86-1</strain>
    </source>
</reference>